<organism evidence="1 2">
    <name type="scientific">Naganishia friedmannii</name>
    <dbReference type="NCBI Taxonomy" id="89922"/>
    <lineage>
        <taxon>Eukaryota</taxon>
        <taxon>Fungi</taxon>
        <taxon>Dikarya</taxon>
        <taxon>Basidiomycota</taxon>
        <taxon>Agaricomycotina</taxon>
        <taxon>Tremellomycetes</taxon>
        <taxon>Filobasidiales</taxon>
        <taxon>Filobasidiaceae</taxon>
        <taxon>Naganishia</taxon>
    </lineage>
</organism>
<proteinExistence type="predicted"/>
<evidence type="ECO:0000313" key="2">
    <source>
        <dbReference type="Proteomes" id="UP001227268"/>
    </source>
</evidence>
<accession>A0ACC2VEA4</accession>
<dbReference type="Proteomes" id="UP001227268">
    <property type="component" value="Unassembled WGS sequence"/>
</dbReference>
<comment type="caution">
    <text evidence="1">The sequence shown here is derived from an EMBL/GenBank/DDBJ whole genome shotgun (WGS) entry which is preliminary data.</text>
</comment>
<reference evidence="1" key="1">
    <citation type="submission" date="2023-04" db="EMBL/GenBank/DDBJ databases">
        <title>Draft Genome sequencing of Naganishia species isolated from polar environments using Oxford Nanopore Technology.</title>
        <authorList>
            <person name="Leo P."/>
            <person name="Venkateswaran K."/>
        </authorList>
    </citation>
    <scope>NUCLEOTIDE SEQUENCE</scope>
    <source>
        <strain evidence="1">MNA-CCFEE 5423</strain>
    </source>
</reference>
<keyword evidence="2" id="KW-1185">Reference proteome</keyword>
<gene>
    <name evidence="1" type="ORF">QFC21_004926</name>
</gene>
<evidence type="ECO:0000313" key="1">
    <source>
        <dbReference type="EMBL" id="KAJ9097257.1"/>
    </source>
</evidence>
<sequence>MSSSCSVDYYNISPAAHCGTPSFQDIFSPANSLYDQSLFGFFSPAGPTASYEYSSYNNGLLDWFSQAQQQWELQQGAKELELALPLFESASSDIPPFNLEGTFDAYCTPVAETGVWNEVSRVAESACIAPLDLNCDDFQSPLNASLFTAQEQLDLALLSSFFEAATESTEVRSLPTNPSHPGPARGSAHSSSGHTRSAGHPYARPSVMFIPQAEAADAAAPVTRIRHRGLEKLAKKDFKRCLDHQFKDLPREVSIGCEACTACRNVFAYNRMEKLAFERNTKATEGRLAMERLQFLLDILDAGYLQRLRTMVHQGQFAHFERHRNERLASAECAAFSKFLKGQ</sequence>
<protein>
    <submittedName>
        <fullName evidence="1">Uncharacterized protein</fullName>
    </submittedName>
</protein>
<name>A0ACC2VEA4_9TREE</name>
<dbReference type="EMBL" id="JASBWT010000017">
    <property type="protein sequence ID" value="KAJ9097257.1"/>
    <property type="molecule type" value="Genomic_DNA"/>
</dbReference>